<dbReference type="InterPro" id="IPR004573">
    <property type="entry name" value="rRNA_ssu_MeTfrase_B"/>
</dbReference>
<evidence type="ECO:0000256" key="5">
    <source>
        <dbReference type="ARBA" id="ARBA00022490"/>
    </source>
</evidence>
<dbReference type="PANTHER" id="PTHR22807">
    <property type="entry name" value="NOP2 YEAST -RELATED NOL1/NOP2/FMU SUN DOMAIN-CONTAINING"/>
    <property type="match status" value="1"/>
</dbReference>
<keyword evidence="9 14" id="KW-0949">S-adenosyl-L-methionine</keyword>
<evidence type="ECO:0000256" key="9">
    <source>
        <dbReference type="ARBA" id="ARBA00022691"/>
    </source>
</evidence>
<dbReference type="eggNOG" id="COG0144">
    <property type="taxonomic scope" value="Bacteria"/>
</dbReference>
<evidence type="ECO:0000256" key="13">
    <source>
        <dbReference type="ARBA" id="ARBA00047283"/>
    </source>
</evidence>
<dbReference type="EMBL" id="GG698802">
    <property type="protein sequence ID" value="EEU31011.1"/>
    <property type="molecule type" value="Genomic_DNA"/>
</dbReference>
<dbReference type="AlphaFoldDB" id="C7XUQ0"/>
<evidence type="ECO:0000256" key="6">
    <source>
        <dbReference type="ARBA" id="ARBA00022552"/>
    </source>
</evidence>
<comment type="function">
    <text evidence="1">Specifically methylates the cytosine at position 967 (m5C967) of 16S rRNA.</text>
</comment>
<evidence type="ECO:0000256" key="7">
    <source>
        <dbReference type="ARBA" id="ARBA00022603"/>
    </source>
</evidence>
<keyword evidence="6" id="KW-0698">rRNA processing</keyword>
<dbReference type="eggNOG" id="COG0781">
    <property type="taxonomic scope" value="Bacteria"/>
</dbReference>
<dbReference type="STRING" id="575594.HMPREF0501_00416"/>
<dbReference type="Pfam" id="PF01029">
    <property type="entry name" value="NusB"/>
    <property type="match status" value="1"/>
</dbReference>
<dbReference type="Proteomes" id="UP000003987">
    <property type="component" value="Unassembled WGS sequence"/>
</dbReference>
<protein>
    <recommendedName>
        <fullName evidence="4">16S rRNA (cytosine(967)-C(5))-methyltransferase</fullName>
        <ecNumber evidence="4">2.1.1.176</ecNumber>
    </recommendedName>
    <alternativeName>
        <fullName evidence="11">16S rRNA m5C967 methyltransferase</fullName>
    </alternativeName>
    <alternativeName>
        <fullName evidence="12">rRNA (cytosine-C(5)-)-methyltransferase RsmB</fullName>
    </alternativeName>
</protein>
<dbReference type="InterPro" id="IPR018314">
    <property type="entry name" value="RsmB/NOL1/NOP2-like_CS"/>
</dbReference>
<dbReference type="Gene3D" id="3.30.70.1170">
    <property type="entry name" value="Sun protein, domain 3"/>
    <property type="match status" value="1"/>
</dbReference>
<dbReference type="GO" id="GO:0008649">
    <property type="term" value="F:rRNA methyltransferase activity"/>
    <property type="evidence" value="ECO:0007669"/>
    <property type="project" value="InterPro"/>
</dbReference>
<feature type="binding site" evidence="14">
    <location>
        <position position="313"/>
    </location>
    <ligand>
        <name>S-adenosyl-L-methionine</name>
        <dbReference type="ChEBI" id="CHEBI:59789"/>
    </ligand>
</feature>
<dbReference type="SUPFAM" id="SSF53335">
    <property type="entry name" value="S-adenosyl-L-methionine-dependent methyltransferases"/>
    <property type="match status" value="1"/>
</dbReference>
<dbReference type="InterPro" id="IPR029063">
    <property type="entry name" value="SAM-dependent_MTases_sf"/>
</dbReference>
<dbReference type="InterPro" id="IPR023267">
    <property type="entry name" value="RCMT"/>
</dbReference>
<dbReference type="HOGENOM" id="CLU_005316_0_1_9"/>
<dbReference type="GO" id="GO:0005737">
    <property type="term" value="C:cytoplasm"/>
    <property type="evidence" value="ECO:0007669"/>
    <property type="project" value="UniProtKB-SubCell"/>
</dbReference>
<dbReference type="Pfam" id="PF22458">
    <property type="entry name" value="RsmF-B_ferredox"/>
    <property type="match status" value="1"/>
</dbReference>
<keyword evidence="10 14" id="KW-0694">RNA-binding</keyword>
<feature type="binding site" evidence="14">
    <location>
        <position position="285"/>
    </location>
    <ligand>
        <name>S-adenosyl-L-methionine</name>
        <dbReference type="ChEBI" id="CHEBI:59789"/>
    </ligand>
</feature>
<dbReference type="FunFam" id="3.40.50.150:FF:000022">
    <property type="entry name" value="Ribosomal RNA small subunit methyltransferase B"/>
    <property type="match status" value="1"/>
</dbReference>
<feature type="active site" description="Nucleophile" evidence="14">
    <location>
        <position position="385"/>
    </location>
</feature>
<dbReference type="Pfam" id="PF01189">
    <property type="entry name" value="Methyltr_RsmB-F"/>
    <property type="match status" value="1"/>
</dbReference>
<evidence type="ECO:0000256" key="2">
    <source>
        <dbReference type="ARBA" id="ARBA00004496"/>
    </source>
</evidence>
<comment type="subcellular location">
    <subcellularLocation>
        <location evidence="2">Cytoplasm</location>
    </subcellularLocation>
</comment>
<dbReference type="PRINTS" id="PR02008">
    <property type="entry name" value="RCMTFAMILY"/>
</dbReference>
<keyword evidence="7 14" id="KW-0489">Methyltransferase</keyword>
<dbReference type="SUPFAM" id="SSF48013">
    <property type="entry name" value="NusB-like"/>
    <property type="match status" value="1"/>
</dbReference>
<dbReference type="RefSeq" id="WP_006916193.1">
    <property type="nucleotide sequence ID" value="NZ_GG698802.1"/>
</dbReference>
<dbReference type="InterPro" id="IPR054728">
    <property type="entry name" value="RsmB-like_ferredoxin"/>
</dbReference>
<dbReference type="PROSITE" id="PS01153">
    <property type="entry name" value="NOL1_NOP2_SUN"/>
    <property type="match status" value="1"/>
</dbReference>
<keyword evidence="8 14" id="KW-0808">Transferase</keyword>
<comment type="catalytic activity">
    <reaction evidence="13">
        <text>cytidine(967) in 16S rRNA + S-adenosyl-L-methionine = 5-methylcytidine(967) in 16S rRNA + S-adenosyl-L-homocysteine + H(+)</text>
        <dbReference type="Rhea" id="RHEA:42748"/>
        <dbReference type="Rhea" id="RHEA-COMP:10219"/>
        <dbReference type="Rhea" id="RHEA-COMP:10220"/>
        <dbReference type="ChEBI" id="CHEBI:15378"/>
        <dbReference type="ChEBI" id="CHEBI:57856"/>
        <dbReference type="ChEBI" id="CHEBI:59789"/>
        <dbReference type="ChEBI" id="CHEBI:74483"/>
        <dbReference type="ChEBI" id="CHEBI:82748"/>
        <dbReference type="EC" id="2.1.1.176"/>
    </reaction>
</comment>
<feature type="domain" description="SAM-dependent MTase RsmB/NOP-type" evidence="15">
    <location>
        <begin position="171"/>
        <end position="446"/>
    </location>
</feature>
<dbReference type="InterPro" id="IPR006027">
    <property type="entry name" value="NusB_RsmB_TIM44"/>
</dbReference>
<feature type="binding site" evidence="14">
    <location>
        <position position="332"/>
    </location>
    <ligand>
        <name>S-adenosyl-L-methionine</name>
        <dbReference type="ChEBI" id="CHEBI:59789"/>
    </ligand>
</feature>
<evidence type="ECO:0000256" key="10">
    <source>
        <dbReference type="ARBA" id="ARBA00022884"/>
    </source>
</evidence>
<sequence>MNNSIQNSPRNLALETLDKVFQRGSYSNLQLNETLKRHQLKEVDKRLVTTLVYGVLQHKLTLEYWLTPLVKRDPDSWVKTLLMLSFYQYQFMDRIPEWAATDEAIKIAKWRGNPGIRKFVTGVLHSFLRQGPADPLEIADSIKRLSIIGSIPEWLVRCLLHQYGQEQVEKLVRQINEPSRVSLRVNTARTTVQEAIQTLANEQIDVQQSKVAQDGLVVQSGNVLTSAAFANGMVTIQDESAMLAVEALQLRGDERVLDACAAPGGKTGQIAAALDPAMGQVDALDIHQHKVRLIRKNMERLGVANRVVARQLDARQVDDYFTDESFDKILVDAPCSGIGLIRRKPEIRYDKTSSTSSRLHEIQGTILNAVAPKVKKGGIIVYSTCTILQEENENTIQTFLAHHPNFQLLKTQTARAIKANRQQKTLTILPSDYGSDGFFIGTLQRIK</sequence>
<dbReference type="InterPro" id="IPR001678">
    <property type="entry name" value="MeTrfase_RsmB-F_NOP2_dom"/>
</dbReference>
<accession>C7XUQ0</accession>
<keyword evidence="17" id="KW-1185">Reference proteome</keyword>
<keyword evidence="5" id="KW-0963">Cytoplasm</keyword>
<dbReference type="GO" id="GO:0003723">
    <property type="term" value="F:RNA binding"/>
    <property type="evidence" value="ECO:0007669"/>
    <property type="project" value="UniProtKB-UniRule"/>
</dbReference>
<evidence type="ECO:0000256" key="11">
    <source>
        <dbReference type="ARBA" id="ARBA00030399"/>
    </source>
</evidence>
<evidence type="ECO:0000313" key="17">
    <source>
        <dbReference type="Proteomes" id="UP000003987"/>
    </source>
</evidence>
<dbReference type="FunFam" id="3.30.70.1170:FF:000003">
    <property type="entry name" value="16S rRNA (Cytosine(967)-C(5))-methyltransferase RsmB"/>
    <property type="match status" value="1"/>
</dbReference>
<name>C7XUQ0_9LACO</name>
<organism evidence="16 17">
    <name type="scientific">Limosilactobacillus coleohominis 101-4-CHN</name>
    <dbReference type="NCBI Taxonomy" id="575594"/>
    <lineage>
        <taxon>Bacteria</taxon>
        <taxon>Bacillati</taxon>
        <taxon>Bacillota</taxon>
        <taxon>Bacilli</taxon>
        <taxon>Lactobacillales</taxon>
        <taxon>Lactobacillaceae</taxon>
        <taxon>Limosilactobacillus</taxon>
    </lineage>
</organism>
<feature type="binding site" evidence="14">
    <location>
        <begin position="260"/>
        <end position="266"/>
    </location>
    <ligand>
        <name>S-adenosyl-L-methionine</name>
        <dbReference type="ChEBI" id="CHEBI:59789"/>
    </ligand>
</feature>
<dbReference type="InterPro" id="IPR035926">
    <property type="entry name" value="NusB-like_sf"/>
</dbReference>
<evidence type="ECO:0000256" key="12">
    <source>
        <dbReference type="ARBA" id="ARBA00031088"/>
    </source>
</evidence>
<dbReference type="PANTHER" id="PTHR22807:SF53">
    <property type="entry name" value="RIBOSOMAL RNA SMALL SUBUNIT METHYLTRANSFERASE B-RELATED"/>
    <property type="match status" value="1"/>
</dbReference>
<evidence type="ECO:0000259" key="15">
    <source>
        <dbReference type="PROSITE" id="PS51686"/>
    </source>
</evidence>
<dbReference type="NCBIfam" id="NF011494">
    <property type="entry name" value="PRK14902.1"/>
    <property type="match status" value="1"/>
</dbReference>
<dbReference type="EC" id="2.1.1.176" evidence="4"/>
<reference evidence="16 17" key="1">
    <citation type="submission" date="2009-06" db="EMBL/GenBank/DDBJ databases">
        <title>The Genome Sequence of Lactobacillus coleohominis strain 101-4-CHN.</title>
        <authorList>
            <consortium name="The Broad Institute Genome Sequencing Platform"/>
            <person name="Ward D."/>
            <person name="Young S.K."/>
            <person name="Zeng Q."/>
            <person name="Koehrsen M."/>
            <person name="Alvarado L."/>
            <person name="Berlin A."/>
            <person name="Borenstein D."/>
            <person name="Chen Z."/>
            <person name="Engels R."/>
            <person name="Freedman E."/>
            <person name="Gellesch M."/>
            <person name="Goldberg J."/>
            <person name="Griggs A."/>
            <person name="Gujja S."/>
            <person name="Heiman D."/>
            <person name="Hepburn T."/>
            <person name="Howarth C."/>
            <person name="Jen D."/>
            <person name="Larson L."/>
            <person name="Lewis B."/>
            <person name="Mehta T."/>
            <person name="Park D."/>
            <person name="Pearson M."/>
            <person name="Roberts A."/>
            <person name="Saif S."/>
            <person name="Shea T."/>
            <person name="Shenoy N."/>
            <person name="Sisk P."/>
            <person name="Stolte C."/>
            <person name="Sykes S."/>
            <person name="Walk T."/>
            <person name="White J."/>
            <person name="Yandava C."/>
            <person name="Liu Y."/>
            <person name="Xu Q."/>
            <person name="Lander E."/>
            <person name="Nusbaum C."/>
            <person name="Galagan J."/>
            <person name="Birren B."/>
        </authorList>
    </citation>
    <scope>NUCLEOTIDE SEQUENCE [LARGE SCALE GENOMIC DNA]</scope>
    <source>
        <strain evidence="16 17">101-4-CHN</strain>
    </source>
</reference>
<dbReference type="NCBIfam" id="TIGR00563">
    <property type="entry name" value="rsmB"/>
    <property type="match status" value="1"/>
</dbReference>
<proteinExistence type="inferred from homology"/>
<evidence type="ECO:0000313" key="16">
    <source>
        <dbReference type="EMBL" id="EEU31011.1"/>
    </source>
</evidence>
<evidence type="ECO:0000256" key="4">
    <source>
        <dbReference type="ARBA" id="ARBA00012140"/>
    </source>
</evidence>
<evidence type="ECO:0000256" key="8">
    <source>
        <dbReference type="ARBA" id="ARBA00022679"/>
    </source>
</evidence>
<evidence type="ECO:0000256" key="1">
    <source>
        <dbReference type="ARBA" id="ARBA00002724"/>
    </source>
</evidence>
<dbReference type="GO" id="GO:0006355">
    <property type="term" value="P:regulation of DNA-templated transcription"/>
    <property type="evidence" value="ECO:0007669"/>
    <property type="project" value="InterPro"/>
</dbReference>
<dbReference type="OrthoDB" id="9810297at2"/>
<evidence type="ECO:0000256" key="14">
    <source>
        <dbReference type="PROSITE-ProRule" id="PRU01023"/>
    </source>
</evidence>
<comment type="similarity">
    <text evidence="3 14">Belongs to the class I-like SAM-binding methyltransferase superfamily. RsmB/NOP family.</text>
</comment>
<dbReference type="Gene3D" id="1.10.940.10">
    <property type="entry name" value="NusB-like"/>
    <property type="match status" value="1"/>
</dbReference>
<evidence type="ECO:0000256" key="3">
    <source>
        <dbReference type="ARBA" id="ARBA00007494"/>
    </source>
</evidence>
<dbReference type="CDD" id="cd02440">
    <property type="entry name" value="AdoMet_MTases"/>
    <property type="match status" value="1"/>
</dbReference>
<dbReference type="Gene3D" id="3.40.50.150">
    <property type="entry name" value="Vaccinia Virus protein VP39"/>
    <property type="match status" value="1"/>
</dbReference>
<dbReference type="PROSITE" id="PS51686">
    <property type="entry name" value="SAM_MT_RSMB_NOP"/>
    <property type="match status" value="1"/>
</dbReference>
<gene>
    <name evidence="16" type="primary">sun</name>
    <name evidence="16" type="ORF">HMPREF0501_00416</name>
</gene>
<dbReference type="InterPro" id="IPR049560">
    <property type="entry name" value="MeTrfase_RsmB-F_NOP2_cat"/>
</dbReference>